<evidence type="ECO:0000313" key="6">
    <source>
        <dbReference type="Proteomes" id="UP001338125"/>
    </source>
</evidence>
<proteinExistence type="predicted"/>
<dbReference type="PANTHER" id="PTHR43004:SF17">
    <property type="entry name" value="PUTATIVE-RELATED"/>
    <property type="match status" value="1"/>
</dbReference>
<accession>A0ABR0S8S2</accession>
<dbReference type="InterPro" id="IPR036188">
    <property type="entry name" value="FAD/NAD-bd_sf"/>
</dbReference>
<feature type="domain" description="FAD-binding" evidence="4">
    <location>
        <begin position="3"/>
        <end position="101"/>
    </location>
</feature>
<dbReference type="PRINTS" id="PR00420">
    <property type="entry name" value="RNGMNOXGNASE"/>
</dbReference>
<name>A0ABR0S8S2_9HYPO</name>
<dbReference type="SUPFAM" id="SSF51905">
    <property type="entry name" value="FAD/NAD(P)-binding domain"/>
    <property type="match status" value="2"/>
</dbReference>
<comment type="caution">
    <text evidence="5">The sequence shown here is derived from an EMBL/GenBank/DDBJ whole genome shotgun (WGS) entry which is preliminary data.</text>
</comment>
<dbReference type="EMBL" id="JAVFKD010000015">
    <property type="protein sequence ID" value="KAK5988570.1"/>
    <property type="molecule type" value="Genomic_DNA"/>
</dbReference>
<sequence>MEETQVVIVGAGPAGLCLGLTLAKLRVKSVILEKETEITTDPRGVYLTGDAVRILHDLGLGPEIAEIGHEVNKCNFHSSSFSTKPFHALNIGTSYTLQQVVPESLLQMQPRLDGKTGIVRKHFLEQSAGIRQEEGLYPYQGTWIAANLKMTLPTPQTHPGFPLWKMGYSTEEVYDLFWPAGWHFCGPPGKPTAAGRFGPHSERTWRHELRQEDWDDSMDAEQLLWEHLMPMITLDRDLNGRRFPRAVQYPRDCINILRCRPFRFTHKVVNKWFHKRTILIGDAAHVFPPFAGQGIGSGMRDAHQLAWRLALLLGSDVPESSRVGILQAWALERRKSVDDAALFSMLNGRMCNDKPPFWLYALLRFQVWVDSIPFLPNFPDPQGYKEREAFTTVEGGAGSILTLLVISSGTEHGRLYEDARAAISATGIGPVLLSEDSIVAYNPRVGSACRVKTSTGDEVEVYSPAPRSEIHGRLVSGYDERAFVNRLGGSTRFAIVRPDLFVFACAKDVGELVQCLALLRERVGDVKGKLDGMM</sequence>
<keyword evidence="1" id="KW-0285">Flavoprotein</keyword>
<dbReference type="Gene3D" id="3.50.50.60">
    <property type="entry name" value="FAD/NAD(P)-binding domain"/>
    <property type="match status" value="2"/>
</dbReference>
<evidence type="ECO:0000256" key="2">
    <source>
        <dbReference type="ARBA" id="ARBA00022827"/>
    </source>
</evidence>
<dbReference type="Gene3D" id="3.30.9.10">
    <property type="entry name" value="D-Amino Acid Oxidase, subunit A, domain 2"/>
    <property type="match status" value="1"/>
</dbReference>
<dbReference type="InterPro" id="IPR002938">
    <property type="entry name" value="FAD-bd"/>
</dbReference>
<organism evidence="5 6">
    <name type="scientific">Cladobotryum mycophilum</name>
    <dbReference type="NCBI Taxonomy" id="491253"/>
    <lineage>
        <taxon>Eukaryota</taxon>
        <taxon>Fungi</taxon>
        <taxon>Dikarya</taxon>
        <taxon>Ascomycota</taxon>
        <taxon>Pezizomycotina</taxon>
        <taxon>Sordariomycetes</taxon>
        <taxon>Hypocreomycetidae</taxon>
        <taxon>Hypocreales</taxon>
        <taxon>Hypocreaceae</taxon>
        <taxon>Cladobotryum</taxon>
    </lineage>
</organism>
<evidence type="ECO:0000256" key="3">
    <source>
        <dbReference type="ARBA" id="ARBA00023002"/>
    </source>
</evidence>
<dbReference type="Pfam" id="PF01494">
    <property type="entry name" value="FAD_binding_3"/>
    <property type="match status" value="2"/>
</dbReference>
<keyword evidence="6" id="KW-1185">Reference proteome</keyword>
<reference evidence="5 6" key="1">
    <citation type="submission" date="2024-01" db="EMBL/GenBank/DDBJ databases">
        <title>Complete genome of Cladobotryum mycophilum ATHUM6906.</title>
        <authorList>
            <person name="Christinaki A.C."/>
            <person name="Myridakis A.I."/>
            <person name="Kouvelis V.N."/>
        </authorList>
    </citation>
    <scope>NUCLEOTIDE SEQUENCE [LARGE SCALE GENOMIC DNA]</scope>
    <source>
        <strain evidence="5 6">ATHUM6906</strain>
    </source>
</reference>
<feature type="domain" description="FAD-binding" evidence="4">
    <location>
        <begin position="253"/>
        <end position="314"/>
    </location>
</feature>
<evidence type="ECO:0000256" key="1">
    <source>
        <dbReference type="ARBA" id="ARBA00022630"/>
    </source>
</evidence>
<dbReference type="InterPro" id="IPR050641">
    <property type="entry name" value="RIFMO-like"/>
</dbReference>
<gene>
    <name evidence="5" type="ORF">PT974_10054</name>
</gene>
<protein>
    <submittedName>
        <fullName evidence="5">3-(3-hydroxy-phenyl)propionate/3-hydroxycinnamic acid hydroxylase-like protein</fullName>
    </submittedName>
</protein>
<keyword evidence="2" id="KW-0274">FAD</keyword>
<dbReference type="PANTHER" id="PTHR43004">
    <property type="entry name" value="TRK SYSTEM POTASSIUM UPTAKE PROTEIN"/>
    <property type="match status" value="1"/>
</dbReference>
<evidence type="ECO:0000259" key="4">
    <source>
        <dbReference type="Pfam" id="PF01494"/>
    </source>
</evidence>
<keyword evidence="3" id="KW-0560">Oxidoreductase</keyword>
<dbReference type="Proteomes" id="UP001338125">
    <property type="component" value="Unassembled WGS sequence"/>
</dbReference>
<evidence type="ECO:0000313" key="5">
    <source>
        <dbReference type="EMBL" id="KAK5988570.1"/>
    </source>
</evidence>